<evidence type="ECO:0000313" key="3">
    <source>
        <dbReference type="Proteomes" id="UP000266673"/>
    </source>
</evidence>
<feature type="compositionally biased region" description="Low complexity" evidence="1">
    <location>
        <begin position="1"/>
        <end position="35"/>
    </location>
</feature>
<feature type="region of interest" description="Disordered" evidence="1">
    <location>
        <begin position="1"/>
        <end position="43"/>
    </location>
</feature>
<protein>
    <submittedName>
        <fullName evidence="2">Uncharacterized protein</fullName>
    </submittedName>
</protein>
<organism evidence="2 3">
    <name type="scientific">Gigaspora rosea</name>
    <dbReference type="NCBI Taxonomy" id="44941"/>
    <lineage>
        <taxon>Eukaryota</taxon>
        <taxon>Fungi</taxon>
        <taxon>Fungi incertae sedis</taxon>
        <taxon>Mucoromycota</taxon>
        <taxon>Glomeromycotina</taxon>
        <taxon>Glomeromycetes</taxon>
        <taxon>Diversisporales</taxon>
        <taxon>Gigasporaceae</taxon>
        <taxon>Gigaspora</taxon>
    </lineage>
</organism>
<evidence type="ECO:0000313" key="2">
    <source>
        <dbReference type="EMBL" id="RIB00529.1"/>
    </source>
</evidence>
<dbReference type="Proteomes" id="UP000266673">
    <property type="component" value="Unassembled WGS sequence"/>
</dbReference>
<dbReference type="OrthoDB" id="2432132at2759"/>
<gene>
    <name evidence="2" type="ORF">C2G38_2233983</name>
</gene>
<dbReference type="EMBL" id="QKWP01004038">
    <property type="protein sequence ID" value="RIB00529.1"/>
    <property type="molecule type" value="Genomic_DNA"/>
</dbReference>
<comment type="caution">
    <text evidence="2">The sequence shown here is derived from an EMBL/GenBank/DDBJ whole genome shotgun (WGS) entry which is preliminary data.</text>
</comment>
<proteinExistence type="predicted"/>
<name>A0A397TVZ5_9GLOM</name>
<evidence type="ECO:0000256" key="1">
    <source>
        <dbReference type="SAM" id="MobiDB-lite"/>
    </source>
</evidence>
<dbReference type="AlphaFoldDB" id="A0A397TVZ5"/>
<sequence length="87" mass="9695">MSSNDTTTPTTNDTTTTTTITTTYDTTTPTTNNPTPSRPNPVDITLTRKHEEIRNDGSRSTDTVTLRTRSNDGSLDFNKLQKFLNKK</sequence>
<keyword evidence="3" id="KW-1185">Reference proteome</keyword>
<reference evidence="2 3" key="1">
    <citation type="submission" date="2018-06" db="EMBL/GenBank/DDBJ databases">
        <title>Comparative genomics reveals the genomic features of Rhizophagus irregularis, R. cerebriforme, R. diaphanum and Gigaspora rosea, and their symbiotic lifestyle signature.</title>
        <authorList>
            <person name="Morin E."/>
            <person name="San Clemente H."/>
            <person name="Chen E.C.H."/>
            <person name="De La Providencia I."/>
            <person name="Hainaut M."/>
            <person name="Kuo A."/>
            <person name="Kohler A."/>
            <person name="Murat C."/>
            <person name="Tang N."/>
            <person name="Roy S."/>
            <person name="Loubradou J."/>
            <person name="Henrissat B."/>
            <person name="Grigoriev I.V."/>
            <person name="Corradi N."/>
            <person name="Roux C."/>
            <person name="Martin F.M."/>
        </authorList>
    </citation>
    <scope>NUCLEOTIDE SEQUENCE [LARGE SCALE GENOMIC DNA]</scope>
    <source>
        <strain evidence="2 3">DAOM 194757</strain>
    </source>
</reference>
<accession>A0A397TVZ5</accession>